<keyword evidence="1 3" id="KW-0732">Signal</keyword>
<dbReference type="SUPFAM" id="SSF56925">
    <property type="entry name" value="OMPA-like"/>
    <property type="match status" value="1"/>
</dbReference>
<gene>
    <name evidence="5" type="ORF">SAMN04487996_10875</name>
</gene>
<evidence type="ECO:0000313" key="6">
    <source>
        <dbReference type="Proteomes" id="UP000198748"/>
    </source>
</evidence>
<dbReference type="InterPro" id="IPR011250">
    <property type="entry name" value="OMP/PagP_B-barrel"/>
</dbReference>
<name>A0A1G7H8S5_9BACT</name>
<reference evidence="6" key="1">
    <citation type="submission" date="2016-10" db="EMBL/GenBank/DDBJ databases">
        <authorList>
            <person name="Varghese N."/>
            <person name="Submissions S."/>
        </authorList>
    </citation>
    <scope>NUCLEOTIDE SEQUENCE [LARGE SCALE GENOMIC DNA]</scope>
    <source>
        <strain evidence="6">DSM 25329</strain>
    </source>
</reference>
<feature type="domain" description="Outer membrane protein beta-barrel" evidence="4">
    <location>
        <begin position="61"/>
        <end position="244"/>
    </location>
</feature>
<dbReference type="Pfam" id="PF13505">
    <property type="entry name" value="OMP_b-brl"/>
    <property type="match status" value="1"/>
</dbReference>
<evidence type="ECO:0000313" key="5">
    <source>
        <dbReference type="EMBL" id="SDE96761.1"/>
    </source>
</evidence>
<evidence type="ECO:0000256" key="1">
    <source>
        <dbReference type="ARBA" id="ARBA00022729"/>
    </source>
</evidence>
<dbReference type="EMBL" id="FNAN01000008">
    <property type="protein sequence ID" value="SDE96761.1"/>
    <property type="molecule type" value="Genomic_DNA"/>
</dbReference>
<feature type="region of interest" description="Disordered" evidence="2">
    <location>
        <begin position="29"/>
        <end position="50"/>
    </location>
</feature>
<evidence type="ECO:0000256" key="2">
    <source>
        <dbReference type="SAM" id="MobiDB-lite"/>
    </source>
</evidence>
<accession>A0A1G7H8S5</accession>
<dbReference type="STRING" id="659014.SAMN04487996_10875"/>
<keyword evidence="6" id="KW-1185">Reference proteome</keyword>
<feature type="chain" id="PRO_5011557376" evidence="3">
    <location>
        <begin position="22"/>
        <end position="245"/>
    </location>
</feature>
<evidence type="ECO:0000256" key="3">
    <source>
        <dbReference type="SAM" id="SignalP"/>
    </source>
</evidence>
<organism evidence="5 6">
    <name type="scientific">Dyadobacter soli</name>
    <dbReference type="NCBI Taxonomy" id="659014"/>
    <lineage>
        <taxon>Bacteria</taxon>
        <taxon>Pseudomonadati</taxon>
        <taxon>Bacteroidota</taxon>
        <taxon>Cytophagia</taxon>
        <taxon>Cytophagales</taxon>
        <taxon>Spirosomataceae</taxon>
        <taxon>Dyadobacter</taxon>
    </lineage>
</organism>
<feature type="signal peptide" evidence="3">
    <location>
        <begin position="1"/>
        <end position="21"/>
    </location>
</feature>
<dbReference type="Proteomes" id="UP000198748">
    <property type="component" value="Unassembled WGS sequence"/>
</dbReference>
<dbReference type="InterPro" id="IPR027385">
    <property type="entry name" value="Beta-barrel_OMP"/>
</dbReference>
<protein>
    <submittedName>
        <fullName evidence="5">Outer membrane protein beta-barrel domain-containing protein</fullName>
    </submittedName>
</protein>
<evidence type="ECO:0000259" key="4">
    <source>
        <dbReference type="Pfam" id="PF13505"/>
    </source>
</evidence>
<dbReference type="AlphaFoldDB" id="A0A1G7H8S5"/>
<proteinExistence type="predicted"/>
<sequence length="245" mass="27340">MIRSFAACLLVLGMLGHSASAQEASITEWRKDREEPIDQPQKPALREKEADQPDFARWSFGLNGGYAYRLFRAGRITSHDEQEYIKDLKSGIAFGGEVAYFPWKHVGFGVRYEMYKGKANLDSAQSEKVTIQHLSGALIHRSFLKNGKTAVLTSLLLGYQPYENKSTVGAQQFTFSGKTMNWGVSVGIEQPISPKLALNLTGTAMMGAIYRLQRKTAFSTETLHLSKDDSVDLSRFSVTLGIRFM</sequence>